<organism evidence="2 3">
    <name type="scientific">Tropicimonas isoalkanivorans</name>
    <dbReference type="NCBI Taxonomy" id="441112"/>
    <lineage>
        <taxon>Bacteria</taxon>
        <taxon>Pseudomonadati</taxon>
        <taxon>Pseudomonadota</taxon>
        <taxon>Alphaproteobacteria</taxon>
        <taxon>Rhodobacterales</taxon>
        <taxon>Roseobacteraceae</taxon>
        <taxon>Tropicimonas</taxon>
    </lineage>
</organism>
<dbReference type="Proteomes" id="UP000198728">
    <property type="component" value="Unassembled WGS sequence"/>
</dbReference>
<gene>
    <name evidence="2" type="ORF">SAMN04488094_1335</name>
</gene>
<evidence type="ECO:0000313" key="2">
    <source>
        <dbReference type="EMBL" id="SFD32622.1"/>
    </source>
</evidence>
<feature type="transmembrane region" description="Helical" evidence="1">
    <location>
        <begin position="72"/>
        <end position="91"/>
    </location>
</feature>
<name>A0A1I1REF4_9RHOB</name>
<protein>
    <submittedName>
        <fullName evidence="2">Uncharacterized protein</fullName>
    </submittedName>
</protein>
<dbReference type="RefSeq" id="WP_093363070.1">
    <property type="nucleotide sequence ID" value="NZ_FOLG01000033.1"/>
</dbReference>
<dbReference type="EMBL" id="FOLG01000033">
    <property type="protein sequence ID" value="SFD32622.1"/>
    <property type="molecule type" value="Genomic_DNA"/>
</dbReference>
<dbReference type="AlphaFoldDB" id="A0A1I1REF4"/>
<feature type="transmembrane region" description="Helical" evidence="1">
    <location>
        <begin position="103"/>
        <end position="127"/>
    </location>
</feature>
<feature type="transmembrane region" description="Helical" evidence="1">
    <location>
        <begin position="6"/>
        <end position="27"/>
    </location>
</feature>
<proteinExistence type="predicted"/>
<accession>A0A1I1REF4</accession>
<keyword evidence="1" id="KW-1133">Transmembrane helix</keyword>
<keyword evidence="3" id="KW-1185">Reference proteome</keyword>
<evidence type="ECO:0000256" key="1">
    <source>
        <dbReference type="SAM" id="Phobius"/>
    </source>
</evidence>
<sequence>MPHDQTLLFLLKSLAMSAAFMIAMLLWRRSTGKSSIFAQDDSLEEVGLSALSAAFPSRPTTEDFKSVLRPPWGLRLGAPIIGAIFLIYLDLEPVLESLGWAEPFHAVVAKVATGLVLAYSAFMVLFVRRIVYDSREIRCHGLDLRAQMRKISELRSITLHPKRPALVLSFVDQPHLYIPKFLGQRAQSIAEMEAFAANNAHPPEAGRPALRFRMGI</sequence>
<keyword evidence="1" id="KW-0812">Transmembrane</keyword>
<evidence type="ECO:0000313" key="3">
    <source>
        <dbReference type="Proteomes" id="UP000198728"/>
    </source>
</evidence>
<reference evidence="2 3" key="1">
    <citation type="submission" date="2016-10" db="EMBL/GenBank/DDBJ databases">
        <authorList>
            <person name="de Groot N.N."/>
        </authorList>
    </citation>
    <scope>NUCLEOTIDE SEQUENCE [LARGE SCALE GENOMIC DNA]</scope>
    <source>
        <strain evidence="2 3">DSM 19548</strain>
    </source>
</reference>
<dbReference type="OrthoDB" id="7837687at2"/>
<keyword evidence="1" id="KW-0472">Membrane</keyword>